<dbReference type="UniPathway" id="UPA00126">
    <property type="reaction ID" value="UER00930"/>
</dbReference>
<dbReference type="EC" id="2.7.7.13" evidence="3"/>
<evidence type="ECO:0000256" key="5">
    <source>
        <dbReference type="ARBA" id="ARBA00022695"/>
    </source>
</evidence>
<dbReference type="FunFam" id="3.90.550.10:FF:000046">
    <property type="entry name" value="Mannose-1-phosphate guanylyltransferase (GDP)"/>
    <property type="match status" value="1"/>
</dbReference>
<dbReference type="InterPro" id="IPR051161">
    <property type="entry name" value="Mannose-6P_isomerase_type2"/>
</dbReference>
<comment type="similarity">
    <text evidence="2 9">Belongs to the mannose-6-phosphate isomerase type 2 family.</text>
</comment>
<dbReference type="GO" id="GO:0009298">
    <property type="term" value="P:GDP-mannose biosynthetic process"/>
    <property type="evidence" value="ECO:0007669"/>
    <property type="project" value="UniProtKB-UniPathway"/>
</dbReference>
<dbReference type="PANTHER" id="PTHR46390">
    <property type="entry name" value="MANNOSE-1-PHOSPHATE GUANYLYLTRANSFERASE"/>
    <property type="match status" value="1"/>
</dbReference>
<dbReference type="Gene3D" id="2.60.120.10">
    <property type="entry name" value="Jelly Rolls"/>
    <property type="match status" value="1"/>
</dbReference>
<comment type="pathway">
    <text evidence="1">Nucleotide-sugar biosynthesis; GDP-alpha-D-mannose biosynthesis; GDP-alpha-D-mannose from alpha-D-mannose 1-phosphate (GTP route): step 1/1.</text>
</comment>
<dbReference type="SUPFAM" id="SSF51182">
    <property type="entry name" value="RmlC-like cupins"/>
    <property type="match status" value="1"/>
</dbReference>
<sequence>MSKMSDVPLIAVVMAGGTGSRLWPLSREHYPKQFLQLSGENTLLQSTLLRLSPLSCETPLVITNEQHRFVVAEQLRQINQLSDNIILEPCGRNTAPAIALSAFTALKRNEQQDPILLVLAADHVINKTDVFCNAIKNSISIVEQGNILTFGIIPHYAETGYGYIKKGNVIKESDSGVGNKFYQVEQFVEKPNRSRAEEYISSDKYLWNSGMFMFKASVYLEELKKYRSDIYDICEKTVSSSYHDLDFIRLSKDVFQNCPSESIDFAVMEKTKRCIVYPLDIGWSDVGSWQSLWDVSDKTPTGDVCKGDILTYNTKNNYIHSESALVAAVGVEDIVIVQTKDAILVSKKSEVQDVKQIVQMLKKQERSEYLSHREEFRPWGKFDAIEQGERYKVKKIVVKPGEGLSLRMHHHRSEHWIVLSGTAKVTLNNKTVLVTANESVYIPLGATYSLENPGVIPLNLIEVSSGDYLGEDDIVRQKERYKIDD</sequence>
<keyword evidence="6" id="KW-0547">Nucleotide-binding</keyword>
<protein>
    <recommendedName>
        <fullName evidence="3">mannose-1-phosphate guanylyltransferase</fullName>
        <ecNumber evidence="3">2.7.7.13</ecNumber>
    </recommendedName>
</protein>
<evidence type="ECO:0000259" key="12">
    <source>
        <dbReference type="Pfam" id="PF22640"/>
    </source>
</evidence>
<dbReference type="Pfam" id="PF01050">
    <property type="entry name" value="MannoseP_isomer"/>
    <property type="match status" value="1"/>
</dbReference>
<keyword evidence="14" id="KW-1185">Reference proteome</keyword>
<dbReference type="FunFam" id="2.60.120.10:FF:000032">
    <property type="entry name" value="Mannose-1-phosphate guanylyltransferase/mannose-6-phosphate isomerase"/>
    <property type="match status" value="1"/>
</dbReference>
<evidence type="ECO:0000259" key="10">
    <source>
        <dbReference type="Pfam" id="PF00483"/>
    </source>
</evidence>
<evidence type="ECO:0000256" key="9">
    <source>
        <dbReference type="RuleBase" id="RU004190"/>
    </source>
</evidence>
<organism evidence="13 14">
    <name type="scientific">Escherichia fergusonii (strain ATCC 35469 / DSM 13698 / CCUG 18766 / IAM 14443 / JCM 21226 / LMG 7866 / NBRC 102419 / NCTC 12128 / CDC 0568-73)</name>
    <dbReference type="NCBI Taxonomy" id="585054"/>
    <lineage>
        <taxon>Bacteria</taxon>
        <taxon>Pseudomonadati</taxon>
        <taxon>Pseudomonadota</taxon>
        <taxon>Gammaproteobacteria</taxon>
        <taxon>Enterobacterales</taxon>
        <taxon>Enterobacteriaceae</taxon>
        <taxon>Escherichia</taxon>
    </lineage>
</organism>
<evidence type="ECO:0000256" key="6">
    <source>
        <dbReference type="ARBA" id="ARBA00022741"/>
    </source>
</evidence>
<dbReference type="GO" id="GO:0000271">
    <property type="term" value="P:polysaccharide biosynthetic process"/>
    <property type="evidence" value="ECO:0007669"/>
    <property type="project" value="InterPro"/>
</dbReference>
<name>B7LUG3_ESCF3</name>
<dbReference type="InterPro" id="IPR014710">
    <property type="entry name" value="RmlC-like_jellyroll"/>
</dbReference>
<evidence type="ECO:0000256" key="3">
    <source>
        <dbReference type="ARBA" id="ARBA00012387"/>
    </source>
</evidence>
<keyword evidence="4 13" id="KW-0808">Transferase</keyword>
<dbReference type="KEGG" id="efe:EFER_2115"/>
<evidence type="ECO:0000256" key="1">
    <source>
        <dbReference type="ARBA" id="ARBA00004823"/>
    </source>
</evidence>
<evidence type="ECO:0000256" key="7">
    <source>
        <dbReference type="ARBA" id="ARBA00023134"/>
    </source>
</evidence>
<keyword evidence="5 13" id="KW-0548">Nucleotidyltransferase</keyword>
<feature type="domain" description="Nucleotidyl transferase" evidence="10">
    <location>
        <begin position="11"/>
        <end position="299"/>
    </location>
</feature>
<dbReference type="EMBL" id="CU928158">
    <property type="protein sequence ID" value="CAQ89618.1"/>
    <property type="molecule type" value="Genomic_DNA"/>
</dbReference>
<dbReference type="NCBIfam" id="TIGR01479">
    <property type="entry name" value="GMP_PMI"/>
    <property type="match status" value="1"/>
</dbReference>
<dbReference type="PANTHER" id="PTHR46390:SF1">
    <property type="entry name" value="MANNOSE-1-PHOSPHATE GUANYLYLTRANSFERASE"/>
    <property type="match status" value="1"/>
</dbReference>
<dbReference type="InterPro" id="IPR049577">
    <property type="entry name" value="GMPP_N"/>
</dbReference>
<evidence type="ECO:0000313" key="13">
    <source>
        <dbReference type="EMBL" id="CAQ89618.1"/>
    </source>
</evidence>
<dbReference type="InterPro" id="IPR001538">
    <property type="entry name" value="Man6P_isomerase-2_C"/>
</dbReference>
<dbReference type="GO" id="GO:0004475">
    <property type="term" value="F:mannose-1-phosphate guanylyltransferase (GTP) activity"/>
    <property type="evidence" value="ECO:0007669"/>
    <property type="project" value="UniProtKB-EC"/>
</dbReference>
<evidence type="ECO:0000256" key="8">
    <source>
        <dbReference type="ARBA" id="ARBA00047343"/>
    </source>
</evidence>
<keyword evidence="7" id="KW-0342">GTP-binding</keyword>
<dbReference type="SUPFAM" id="SSF53448">
    <property type="entry name" value="Nucleotide-diphospho-sugar transferases"/>
    <property type="match status" value="1"/>
</dbReference>
<comment type="catalytic activity">
    <reaction evidence="8">
        <text>alpha-D-mannose 1-phosphate + GTP + H(+) = GDP-alpha-D-mannose + diphosphate</text>
        <dbReference type="Rhea" id="RHEA:15229"/>
        <dbReference type="ChEBI" id="CHEBI:15378"/>
        <dbReference type="ChEBI" id="CHEBI:33019"/>
        <dbReference type="ChEBI" id="CHEBI:37565"/>
        <dbReference type="ChEBI" id="CHEBI:57527"/>
        <dbReference type="ChEBI" id="CHEBI:58409"/>
        <dbReference type="EC" id="2.7.7.13"/>
    </reaction>
</comment>
<dbReference type="CDD" id="cd02509">
    <property type="entry name" value="GDP-M1P_Guanylyltransferase"/>
    <property type="match status" value="1"/>
</dbReference>
<dbReference type="Pfam" id="PF22640">
    <property type="entry name" value="ManC_GMP_beta-helix"/>
    <property type="match status" value="1"/>
</dbReference>
<evidence type="ECO:0000256" key="4">
    <source>
        <dbReference type="ARBA" id="ARBA00022679"/>
    </source>
</evidence>
<evidence type="ECO:0000313" key="14">
    <source>
        <dbReference type="Proteomes" id="UP000000745"/>
    </source>
</evidence>
<dbReference type="InterPro" id="IPR005835">
    <property type="entry name" value="NTP_transferase_dom"/>
</dbReference>
<dbReference type="InterPro" id="IPR006375">
    <property type="entry name" value="Man1P_GuaTrfase/Man6P_Isoase"/>
</dbReference>
<dbReference type="HOGENOM" id="CLU_035527_1_0_6"/>
<evidence type="ECO:0000259" key="11">
    <source>
        <dbReference type="Pfam" id="PF01050"/>
    </source>
</evidence>
<feature type="domain" description="Mannose-6-phosphate isomerase type II C-terminal" evidence="11">
    <location>
        <begin position="365"/>
        <end position="477"/>
    </location>
</feature>
<dbReference type="InterPro" id="IPR054566">
    <property type="entry name" value="ManC/GMP-like_b-helix"/>
</dbReference>
<accession>B7LUG3</accession>
<dbReference type="GO" id="GO:0005525">
    <property type="term" value="F:GTP binding"/>
    <property type="evidence" value="ECO:0007669"/>
    <property type="project" value="UniProtKB-KW"/>
</dbReference>
<proteinExistence type="inferred from homology"/>
<reference evidence="14" key="1">
    <citation type="journal article" date="2009" name="PLoS Genet.">
        <title>Organised genome dynamics in the Escherichia coli species results in highly diverse adaptive paths.</title>
        <authorList>
            <person name="Touchon M."/>
            <person name="Hoede C."/>
            <person name="Tenaillon O."/>
            <person name="Barbe V."/>
            <person name="Baeriswyl S."/>
            <person name="Bidet P."/>
            <person name="Bingen E."/>
            <person name="Bonacorsi S."/>
            <person name="Bouchier C."/>
            <person name="Bouvet O."/>
            <person name="Calteau A."/>
            <person name="Chiapello H."/>
            <person name="Clermont O."/>
            <person name="Cruveiller S."/>
            <person name="Danchin A."/>
            <person name="Diard M."/>
            <person name="Dossat C."/>
            <person name="Karoui M.E."/>
            <person name="Frapy E."/>
            <person name="Garry L."/>
            <person name="Ghigo J.M."/>
            <person name="Gilles A.M."/>
            <person name="Johnson J."/>
            <person name="Le Bouguenec C."/>
            <person name="Lescat M."/>
            <person name="Mangenot S."/>
            <person name="Martinez-Jehanne V."/>
            <person name="Matic I."/>
            <person name="Nassif X."/>
            <person name="Oztas S."/>
            <person name="Petit M.A."/>
            <person name="Pichon C."/>
            <person name="Rouy Z."/>
            <person name="Ruf C.S."/>
            <person name="Schneider D."/>
            <person name="Tourret J."/>
            <person name="Vacherie B."/>
            <person name="Vallenet D."/>
            <person name="Medigue C."/>
            <person name="Rocha E.P.C."/>
            <person name="Denamur E."/>
        </authorList>
    </citation>
    <scope>NUCLEOTIDE SEQUENCE [LARGE SCALE GENOMIC DNA]</scope>
    <source>
        <strain evidence="14">ATCC 35469 / DSM 13698 / BCRC 15582 / CCUG 18766 / IAM 14443 / JCM 21226 / LMG 7866 / NBRC 102419 / NCTC 12128 / CDC 0568-73</strain>
    </source>
</reference>
<feature type="domain" description="MannoseP isomerase/GMP-like beta-helix" evidence="12">
    <location>
        <begin position="312"/>
        <end position="361"/>
    </location>
</feature>
<dbReference type="Proteomes" id="UP000000745">
    <property type="component" value="Chromosome"/>
</dbReference>
<dbReference type="Gene3D" id="3.90.550.10">
    <property type="entry name" value="Spore Coat Polysaccharide Biosynthesis Protein SpsA, Chain A"/>
    <property type="match status" value="1"/>
</dbReference>
<gene>
    <name evidence="13" type="ordered locus">EFER_2115</name>
</gene>
<evidence type="ECO:0000256" key="2">
    <source>
        <dbReference type="ARBA" id="ARBA00006115"/>
    </source>
</evidence>
<dbReference type="Pfam" id="PF00483">
    <property type="entry name" value="NTP_transferase"/>
    <property type="match status" value="1"/>
</dbReference>
<dbReference type="AlphaFoldDB" id="B7LUG3"/>
<dbReference type="CDD" id="cd02213">
    <property type="entry name" value="cupin_PMI_typeII_C"/>
    <property type="match status" value="1"/>
</dbReference>
<dbReference type="InterPro" id="IPR029044">
    <property type="entry name" value="Nucleotide-diphossugar_trans"/>
</dbReference>
<dbReference type="InterPro" id="IPR011051">
    <property type="entry name" value="RmlC_Cupin_sf"/>
</dbReference>